<feature type="compositionally biased region" description="Acidic residues" evidence="2">
    <location>
        <begin position="175"/>
        <end position="187"/>
    </location>
</feature>
<feature type="transmembrane region" description="Helical" evidence="3">
    <location>
        <begin position="7"/>
        <end position="30"/>
    </location>
</feature>
<dbReference type="EMBL" id="JAECZO010000131">
    <property type="protein sequence ID" value="KAK7198087.1"/>
    <property type="molecule type" value="Genomic_DNA"/>
</dbReference>
<protein>
    <recommendedName>
        <fullName evidence="6">Membrane-associated protein</fullName>
    </recommendedName>
</protein>
<keyword evidence="5" id="KW-1185">Reference proteome</keyword>
<feature type="region of interest" description="Disordered" evidence="2">
    <location>
        <begin position="287"/>
        <end position="316"/>
    </location>
</feature>
<proteinExistence type="predicted"/>
<gene>
    <name evidence="4" type="ORF">NESM_000764800</name>
</gene>
<sequence>MASSISVGLGVGVTLGVLVVIAILLVIVGVCTSGTRTRDFTRERERRLERVRQQHEQEQVQWRERRLRDVVLLLIERGEAMEGVSLAFQLPNRPEVSARRTLRTRHGGAAERQQLEMELANEDENSRMDAEARAIAHKPLEELLANGRPADADPGPDVMQMLLDGQEVEHHTTSEDDDDFLIDDDEMTNTSATPSFTPQTEGEARMGRSGTGTSRNVSAPPTPPLRPAPLPRIQVPSSLPPDAGAIDGAPTTTTTTTTAGSPDAEMEARTAATLLAEQRRRESREAALLHELHREKRRRRRKTSEELYGTSVAYGHNPANDMFIHTDEALHEDVAPQSPLWRFLTPLTPFRGNRSRTGKKSAFDGRSPEESSMRHRDDTGAQGSPLSAKKKNRSTGASPF</sequence>
<keyword evidence="3" id="KW-1133">Transmembrane helix</keyword>
<name>A0AAW0EYG6_9TRYP</name>
<dbReference type="AlphaFoldDB" id="A0AAW0EYG6"/>
<feature type="coiled-coil region" evidence="1">
    <location>
        <begin position="38"/>
        <end position="65"/>
    </location>
</feature>
<evidence type="ECO:0000256" key="1">
    <source>
        <dbReference type="SAM" id="Coils"/>
    </source>
</evidence>
<evidence type="ECO:0000313" key="4">
    <source>
        <dbReference type="EMBL" id="KAK7198087.1"/>
    </source>
</evidence>
<evidence type="ECO:0000313" key="5">
    <source>
        <dbReference type="Proteomes" id="UP001430356"/>
    </source>
</evidence>
<feature type="compositionally biased region" description="Pro residues" evidence="2">
    <location>
        <begin position="220"/>
        <end position="230"/>
    </location>
</feature>
<comment type="caution">
    <text evidence="4">The sequence shown here is derived from an EMBL/GenBank/DDBJ whole genome shotgun (WGS) entry which is preliminary data.</text>
</comment>
<keyword evidence="3" id="KW-0812">Transmembrane</keyword>
<keyword evidence="3" id="KW-0472">Membrane</keyword>
<feature type="region of interest" description="Disordered" evidence="2">
    <location>
        <begin position="346"/>
        <end position="400"/>
    </location>
</feature>
<evidence type="ECO:0000256" key="2">
    <source>
        <dbReference type="SAM" id="MobiDB-lite"/>
    </source>
</evidence>
<keyword evidence="1" id="KW-0175">Coiled coil</keyword>
<reference evidence="4 5" key="1">
    <citation type="journal article" date="2021" name="MBio">
        <title>A New Model Trypanosomatid, Novymonas esmeraldas: Genomic Perception of Its 'Candidatus Pandoraea novymonadis' Endosymbiont.</title>
        <authorList>
            <person name="Zakharova A."/>
            <person name="Saura A."/>
            <person name="Butenko A."/>
            <person name="Podesvova L."/>
            <person name="Warmusova S."/>
            <person name="Kostygov A.Y."/>
            <person name="Nenarokova A."/>
            <person name="Lukes J."/>
            <person name="Opperdoes F.R."/>
            <person name="Yurchenko V."/>
        </authorList>
    </citation>
    <scope>NUCLEOTIDE SEQUENCE [LARGE SCALE GENOMIC DNA]</scope>
    <source>
        <strain evidence="4 5">E262AT.01</strain>
    </source>
</reference>
<accession>A0AAW0EYG6</accession>
<organism evidence="4 5">
    <name type="scientific">Novymonas esmeraldas</name>
    <dbReference type="NCBI Taxonomy" id="1808958"/>
    <lineage>
        <taxon>Eukaryota</taxon>
        <taxon>Discoba</taxon>
        <taxon>Euglenozoa</taxon>
        <taxon>Kinetoplastea</taxon>
        <taxon>Metakinetoplastina</taxon>
        <taxon>Trypanosomatida</taxon>
        <taxon>Trypanosomatidae</taxon>
        <taxon>Novymonas</taxon>
    </lineage>
</organism>
<evidence type="ECO:0000256" key="3">
    <source>
        <dbReference type="SAM" id="Phobius"/>
    </source>
</evidence>
<feature type="compositionally biased region" description="Basic and acidic residues" evidence="2">
    <location>
        <begin position="361"/>
        <end position="379"/>
    </location>
</feature>
<feature type="compositionally biased region" description="Polar residues" evidence="2">
    <location>
        <begin position="188"/>
        <end position="200"/>
    </location>
</feature>
<dbReference type="Proteomes" id="UP001430356">
    <property type="component" value="Unassembled WGS sequence"/>
</dbReference>
<feature type="region of interest" description="Disordered" evidence="2">
    <location>
        <begin position="168"/>
        <end position="264"/>
    </location>
</feature>
<evidence type="ECO:0008006" key="6">
    <source>
        <dbReference type="Google" id="ProtNLM"/>
    </source>
</evidence>